<keyword evidence="1" id="KW-1133">Transmembrane helix</keyword>
<keyword evidence="1" id="KW-0472">Membrane</keyword>
<dbReference type="STRING" id="1121325.SAMN04515677_101414"/>
<dbReference type="EMBL" id="FNGW01000001">
    <property type="protein sequence ID" value="SDL29572.1"/>
    <property type="molecule type" value="Genomic_DNA"/>
</dbReference>
<feature type="transmembrane region" description="Helical" evidence="1">
    <location>
        <begin position="6"/>
        <end position="22"/>
    </location>
</feature>
<keyword evidence="1" id="KW-0812">Transmembrane</keyword>
<sequence>MNFFEVIAIGLMISIISYIIEVKSSIDILNKKLDKISEKVGISNELDADLKNELIDLISKGKKIKAIKKYRYNTGAKLKEAKDYIESLE</sequence>
<organism evidence="2 3">
    <name type="scientific">Romboutsia lituseburensis DSM 797</name>
    <dbReference type="NCBI Taxonomy" id="1121325"/>
    <lineage>
        <taxon>Bacteria</taxon>
        <taxon>Bacillati</taxon>
        <taxon>Bacillota</taxon>
        <taxon>Clostridia</taxon>
        <taxon>Peptostreptococcales</taxon>
        <taxon>Peptostreptococcaceae</taxon>
        <taxon>Romboutsia</taxon>
    </lineage>
</organism>
<evidence type="ECO:0008006" key="4">
    <source>
        <dbReference type="Google" id="ProtNLM"/>
    </source>
</evidence>
<evidence type="ECO:0000313" key="2">
    <source>
        <dbReference type="EMBL" id="SDL29572.1"/>
    </source>
</evidence>
<gene>
    <name evidence="2" type="ORF">SAMN04515677_101414</name>
</gene>
<proteinExistence type="predicted"/>
<dbReference type="AlphaFoldDB" id="A0A1G9IWV6"/>
<dbReference type="Proteomes" id="UP000199068">
    <property type="component" value="Unassembled WGS sequence"/>
</dbReference>
<dbReference type="RefSeq" id="WP_092722357.1">
    <property type="nucleotide sequence ID" value="NZ_FNGW01000001.1"/>
</dbReference>
<reference evidence="2 3" key="1">
    <citation type="submission" date="2016-10" db="EMBL/GenBank/DDBJ databases">
        <authorList>
            <person name="de Groot N.N."/>
        </authorList>
    </citation>
    <scope>NUCLEOTIDE SEQUENCE [LARGE SCALE GENOMIC DNA]</scope>
    <source>
        <strain evidence="2 3">DSM 797</strain>
    </source>
</reference>
<name>A0A1G9IWV6_9FIRM</name>
<protein>
    <recommendedName>
        <fullName evidence="4">Ribosomal protein L7/L12 C-terminal domain-containing protein</fullName>
    </recommendedName>
</protein>
<keyword evidence="3" id="KW-1185">Reference proteome</keyword>
<evidence type="ECO:0000256" key="1">
    <source>
        <dbReference type="SAM" id="Phobius"/>
    </source>
</evidence>
<dbReference type="InterPro" id="IPR014719">
    <property type="entry name" value="Ribosomal_bL12_C/ClpS-like"/>
</dbReference>
<accession>A0A1G9IWV6</accession>
<dbReference type="Gene3D" id="3.30.1390.10">
    <property type="match status" value="1"/>
</dbReference>
<evidence type="ECO:0000313" key="3">
    <source>
        <dbReference type="Proteomes" id="UP000199068"/>
    </source>
</evidence>